<feature type="binding site" evidence="7">
    <location>
        <position position="132"/>
    </location>
    <ligand>
        <name>substrate</name>
    </ligand>
</feature>
<evidence type="ECO:0000256" key="4">
    <source>
        <dbReference type="ARBA" id="ARBA00023002"/>
    </source>
</evidence>
<dbReference type="UniPathway" id="UPA00244">
    <property type="reaction ID" value="UER00312"/>
</dbReference>
<feature type="binding site" evidence="7">
    <location>
        <position position="261"/>
    </location>
    <ligand>
        <name>a divalent metal cation</name>
        <dbReference type="ChEBI" id="CHEBI:60240"/>
        <note>ligand shared between dimeric partners</note>
    </ligand>
</feature>
<dbReference type="RefSeq" id="WP_065273276.1">
    <property type="nucleotide sequence ID" value="NZ_CP015124.1"/>
</dbReference>
<comment type="cofactor">
    <cofactor evidence="7">
        <name>Zn(2+)</name>
        <dbReference type="ChEBI" id="CHEBI:29105"/>
    </cofactor>
    <cofactor evidence="7">
        <name>Mg(2+)</name>
        <dbReference type="ChEBI" id="CHEBI:18420"/>
    </cofactor>
    <cofactor evidence="7">
        <name>Co(2+)</name>
        <dbReference type="ChEBI" id="CHEBI:48828"/>
    </cofactor>
    <text evidence="7">Binds 1 divalent metal cation per subunit. Can use ions such as Zn(2+), Mg(2+) or Co(2+).</text>
</comment>
<keyword evidence="4 7" id="KW-0560">Oxidoreductase</keyword>
<comment type="pathway">
    <text evidence="7">Cofactor biosynthesis; pyridoxine 5'-phosphate biosynthesis; pyridoxine 5'-phosphate from D-erythrose 4-phosphate: step 4/5.</text>
</comment>
<protein>
    <recommendedName>
        <fullName evidence="7">4-hydroxythreonine-4-phosphate dehydrogenase</fullName>
        <ecNumber evidence="7">1.1.1.262</ecNumber>
    </recommendedName>
    <alternativeName>
        <fullName evidence="7">4-(phosphohydroxy)-L-threonine dehydrogenase</fullName>
    </alternativeName>
</protein>
<keyword evidence="9" id="KW-1185">Reference proteome</keyword>
<comment type="catalytic activity">
    <reaction evidence="7">
        <text>4-(phosphooxy)-L-threonine + NAD(+) = 3-amino-2-oxopropyl phosphate + CO2 + NADH</text>
        <dbReference type="Rhea" id="RHEA:32275"/>
        <dbReference type="ChEBI" id="CHEBI:16526"/>
        <dbReference type="ChEBI" id="CHEBI:57279"/>
        <dbReference type="ChEBI" id="CHEBI:57540"/>
        <dbReference type="ChEBI" id="CHEBI:57945"/>
        <dbReference type="ChEBI" id="CHEBI:58452"/>
        <dbReference type="EC" id="1.1.1.262"/>
    </reaction>
</comment>
<dbReference type="GO" id="GO:0008615">
    <property type="term" value="P:pyridoxine biosynthetic process"/>
    <property type="evidence" value="ECO:0007669"/>
    <property type="project" value="UniProtKB-UniRule"/>
</dbReference>
<keyword evidence="3 7" id="KW-0521">NADP</keyword>
<keyword evidence="7" id="KW-0170">Cobalt</keyword>
<feature type="binding site" evidence="7">
    <location>
        <position position="269"/>
    </location>
    <ligand>
        <name>substrate</name>
    </ligand>
</feature>
<feature type="binding site" evidence="7">
    <location>
        <position position="206"/>
    </location>
    <ligand>
        <name>a divalent metal cation</name>
        <dbReference type="ChEBI" id="CHEBI:60240"/>
        <note>ligand shared between dimeric partners</note>
    </ligand>
</feature>
<dbReference type="NCBIfam" id="TIGR00557">
    <property type="entry name" value="pdxA"/>
    <property type="match status" value="1"/>
</dbReference>
<dbReference type="GO" id="GO:0050570">
    <property type="term" value="F:4-hydroxythreonine-4-phosphate dehydrogenase activity"/>
    <property type="evidence" value="ECO:0007669"/>
    <property type="project" value="UniProtKB-UniRule"/>
</dbReference>
<reference evidence="8 9" key="1">
    <citation type="submission" date="2016-04" db="EMBL/GenBank/DDBJ databases">
        <authorList>
            <person name="Evans L.H."/>
            <person name="Alamgir A."/>
            <person name="Owens N."/>
            <person name="Weber N.D."/>
            <person name="Virtaneva K."/>
            <person name="Barbian K."/>
            <person name="Babar A."/>
            <person name="Rosenke K."/>
        </authorList>
    </citation>
    <scope>NUCLEOTIDE SEQUENCE [LARGE SCALE GENOMIC DNA]</scope>
    <source>
        <strain evidence="8 9">JL2886</strain>
    </source>
</reference>
<dbReference type="EC" id="1.1.1.262" evidence="7"/>
<comment type="miscellaneous">
    <text evidence="7">The active site is located at the dimer interface.</text>
</comment>
<dbReference type="Pfam" id="PF04166">
    <property type="entry name" value="PdxA"/>
    <property type="match status" value="1"/>
</dbReference>
<evidence type="ECO:0000313" key="8">
    <source>
        <dbReference type="EMBL" id="ANP38648.1"/>
    </source>
</evidence>
<comment type="similarity">
    <text evidence="7">Belongs to the PdxA family.</text>
</comment>
<evidence type="ECO:0000256" key="1">
    <source>
        <dbReference type="ARBA" id="ARBA00022490"/>
    </source>
</evidence>
<comment type="subcellular location">
    <subcellularLocation>
        <location evidence="7">Cytoplasm</location>
    </subcellularLocation>
</comment>
<keyword evidence="7" id="KW-0862">Zinc</keyword>
<dbReference type="PANTHER" id="PTHR30004">
    <property type="entry name" value="4-HYDROXYTHREONINE-4-PHOSPHATE DEHYDROGENASE"/>
    <property type="match status" value="1"/>
</dbReference>
<comment type="function">
    <text evidence="7">Catalyzes the NAD(P)-dependent oxidation of 4-(phosphooxy)-L-threonine (HTP) into 2-amino-3-oxo-4-(phosphooxy)butyric acid which spontaneously decarboxylates to form 3-amino-2-oxopropyl phosphate (AHAP).</text>
</comment>
<feature type="binding site" evidence="7">
    <location>
        <position position="278"/>
    </location>
    <ligand>
        <name>substrate</name>
    </ligand>
</feature>
<dbReference type="Proteomes" id="UP000092565">
    <property type="component" value="Chromosome"/>
</dbReference>
<dbReference type="GO" id="GO:0005737">
    <property type="term" value="C:cytoplasm"/>
    <property type="evidence" value="ECO:0007669"/>
    <property type="project" value="UniProtKB-SubCell"/>
</dbReference>
<dbReference type="HAMAP" id="MF_00536">
    <property type="entry name" value="PdxA"/>
    <property type="match status" value="1"/>
</dbReference>
<keyword evidence="7" id="KW-0460">Magnesium</keyword>
<accession>A0A1B0ZX01</accession>
<organism evidence="8 9">
    <name type="scientific">Phaeobacter gallaeciensis</name>
    <dbReference type="NCBI Taxonomy" id="60890"/>
    <lineage>
        <taxon>Bacteria</taxon>
        <taxon>Pseudomonadati</taxon>
        <taxon>Pseudomonadota</taxon>
        <taxon>Alphaproteobacteria</taxon>
        <taxon>Rhodobacterales</taxon>
        <taxon>Roseobacteraceae</taxon>
        <taxon>Phaeobacter</taxon>
    </lineage>
</organism>
<evidence type="ECO:0000256" key="2">
    <source>
        <dbReference type="ARBA" id="ARBA00022723"/>
    </source>
</evidence>
<feature type="binding site" evidence="7">
    <location>
        <position position="131"/>
    </location>
    <ligand>
        <name>substrate</name>
    </ligand>
</feature>
<dbReference type="InterPro" id="IPR005255">
    <property type="entry name" value="PdxA_fam"/>
</dbReference>
<dbReference type="GO" id="GO:0000287">
    <property type="term" value="F:magnesium ion binding"/>
    <property type="evidence" value="ECO:0007669"/>
    <property type="project" value="UniProtKB-UniRule"/>
</dbReference>
<keyword evidence="5 7" id="KW-0520">NAD</keyword>
<evidence type="ECO:0000256" key="5">
    <source>
        <dbReference type="ARBA" id="ARBA00023027"/>
    </source>
</evidence>
<feature type="binding site" evidence="7">
    <location>
        <position position="161"/>
    </location>
    <ligand>
        <name>a divalent metal cation</name>
        <dbReference type="ChEBI" id="CHEBI:60240"/>
        <note>ligand shared between dimeric partners</note>
    </ligand>
</feature>
<keyword evidence="2 7" id="KW-0479">Metal-binding</keyword>
<dbReference type="GO" id="GO:0008270">
    <property type="term" value="F:zinc ion binding"/>
    <property type="evidence" value="ECO:0007669"/>
    <property type="project" value="UniProtKB-UniRule"/>
</dbReference>
<dbReference type="NCBIfam" id="NF003699">
    <property type="entry name" value="PRK05312.1"/>
    <property type="match status" value="1"/>
</dbReference>
<gene>
    <name evidence="7 8" type="primary">pdxA</name>
    <name evidence="8" type="ORF">JL2886_03777</name>
</gene>
<comment type="subunit">
    <text evidence="7">Homodimer.</text>
</comment>
<dbReference type="GO" id="GO:0042823">
    <property type="term" value="P:pyridoxal phosphate biosynthetic process"/>
    <property type="evidence" value="ECO:0007669"/>
    <property type="project" value="UniProtKB-UniRule"/>
</dbReference>
<feature type="binding site" evidence="7">
    <location>
        <position position="287"/>
    </location>
    <ligand>
        <name>substrate</name>
    </ligand>
</feature>
<keyword evidence="6 7" id="KW-0664">Pyridoxine biosynthesis</keyword>
<dbReference type="PATRIC" id="fig|60890.4.peg.3683"/>
<evidence type="ECO:0000313" key="9">
    <source>
        <dbReference type="Proteomes" id="UP000092565"/>
    </source>
</evidence>
<dbReference type="EMBL" id="CP015124">
    <property type="protein sequence ID" value="ANP38648.1"/>
    <property type="molecule type" value="Genomic_DNA"/>
</dbReference>
<proteinExistence type="inferred from homology"/>
<sequence>MTHTRPVAISCGEPAGIGPEIAAKAWAELRTSCPMLWLGDPRHLPAGTPYQEVAQPQDAAAICPQALPVLKVPFAGDANTGTPDPRNASGVIAAIETAISLVRAGEASAVCTAPIHKKALIDGASFAYPGHTEFLAHLVGRDRVVMMLASDQLRVVPTTIHIALSEVPRALTPDLLRETIAITAEGLRRQFGISKPRIAVAGLNPHAGEGGAMGREELEWIAPLIAELQSPDMTLTGPHPADTMFHATARARYDAAVCMYHDQALIPIKTLDFDRGVNVTLGLPFIRTSPDHGTAFDIAGTGQANPSSMIEALKMAQRMALATSG</sequence>
<dbReference type="PANTHER" id="PTHR30004:SF6">
    <property type="entry name" value="D-THREONATE 4-PHOSPHATE DEHYDROGENASE"/>
    <property type="match status" value="1"/>
</dbReference>
<dbReference type="InterPro" id="IPR037510">
    <property type="entry name" value="PdxA"/>
</dbReference>
<evidence type="ECO:0000256" key="7">
    <source>
        <dbReference type="HAMAP-Rule" id="MF_00536"/>
    </source>
</evidence>
<evidence type="ECO:0000256" key="3">
    <source>
        <dbReference type="ARBA" id="ARBA00022857"/>
    </source>
</evidence>
<dbReference type="AlphaFoldDB" id="A0A1B0ZX01"/>
<keyword evidence="1 7" id="KW-0963">Cytoplasm</keyword>
<dbReference type="Gene3D" id="3.40.718.10">
    <property type="entry name" value="Isopropylmalate Dehydrogenase"/>
    <property type="match status" value="1"/>
</dbReference>
<dbReference type="GO" id="GO:0051287">
    <property type="term" value="F:NAD binding"/>
    <property type="evidence" value="ECO:0007669"/>
    <property type="project" value="InterPro"/>
</dbReference>
<dbReference type="GO" id="GO:0050897">
    <property type="term" value="F:cobalt ion binding"/>
    <property type="evidence" value="ECO:0007669"/>
    <property type="project" value="UniProtKB-UniRule"/>
</dbReference>
<evidence type="ECO:0000256" key="6">
    <source>
        <dbReference type="ARBA" id="ARBA00023096"/>
    </source>
</evidence>
<dbReference type="SUPFAM" id="SSF53659">
    <property type="entry name" value="Isocitrate/Isopropylmalate dehydrogenase-like"/>
    <property type="match status" value="1"/>
</dbReference>
<name>A0A1B0ZX01_9RHOB</name>
<dbReference type="OrthoDB" id="9801783at2"/>